<proteinExistence type="inferred from homology"/>
<gene>
    <name evidence="3" type="ORF">H9882_01800</name>
</gene>
<dbReference type="GO" id="GO:0009253">
    <property type="term" value="P:peptidoglycan catabolic process"/>
    <property type="evidence" value="ECO:0007669"/>
    <property type="project" value="InterPro"/>
</dbReference>
<evidence type="ECO:0000313" key="3">
    <source>
        <dbReference type="EMBL" id="MBU3805628.1"/>
    </source>
</evidence>
<dbReference type="PROSITE" id="PS51904">
    <property type="entry name" value="GLYCOSYL_HYDROL_F25_2"/>
    <property type="match status" value="1"/>
</dbReference>
<evidence type="ECO:0008006" key="5">
    <source>
        <dbReference type="Google" id="ProtNLM"/>
    </source>
</evidence>
<dbReference type="GO" id="GO:0003796">
    <property type="term" value="F:lysozyme activity"/>
    <property type="evidence" value="ECO:0007669"/>
    <property type="project" value="InterPro"/>
</dbReference>
<feature type="region of interest" description="Disordered" evidence="2">
    <location>
        <begin position="121"/>
        <end position="142"/>
    </location>
</feature>
<dbReference type="GO" id="GO:0016998">
    <property type="term" value="P:cell wall macromolecule catabolic process"/>
    <property type="evidence" value="ECO:0007669"/>
    <property type="project" value="InterPro"/>
</dbReference>
<organism evidence="3 4">
    <name type="scientific">Candidatus Allofournierella pullistercoris</name>
    <dbReference type="NCBI Taxonomy" id="2838597"/>
    <lineage>
        <taxon>Bacteria</taxon>
        <taxon>Bacillati</taxon>
        <taxon>Bacillota</taxon>
        <taxon>Clostridia</taxon>
        <taxon>Eubacteriales</taxon>
        <taxon>Oscillospiraceae</taxon>
        <taxon>Allofournierella</taxon>
    </lineage>
</organism>
<dbReference type="GO" id="GO:0016052">
    <property type="term" value="P:carbohydrate catabolic process"/>
    <property type="evidence" value="ECO:0007669"/>
    <property type="project" value="TreeGrafter"/>
</dbReference>
<dbReference type="Gene3D" id="3.20.20.80">
    <property type="entry name" value="Glycosidases"/>
    <property type="match status" value="1"/>
</dbReference>
<dbReference type="SUPFAM" id="SSF51445">
    <property type="entry name" value="(Trans)glycosidases"/>
    <property type="match status" value="1"/>
</dbReference>
<comment type="caution">
    <text evidence="3">The sequence shown here is derived from an EMBL/GenBank/DDBJ whole genome shotgun (WGS) entry which is preliminary data.</text>
</comment>
<dbReference type="AlphaFoldDB" id="A0A948WTW1"/>
<dbReference type="Pfam" id="PF01183">
    <property type="entry name" value="Glyco_hydro_25"/>
    <property type="match status" value="1"/>
</dbReference>
<sequence>AYDMEYEPCILALTNAQRTQAVRVFLETIERAGYYGMMYASTDFIKNYLDYKNLSRFDVWAAQYGPKCTCPMPYGIWQYTSTGKVDGVRGNVDLNECYKEYPAIMKAAGLNGFGKSAGMPAGDGSGAQQHRPAENQPVQGGEVAPSQIVIGPVSSGDFATLYKLVSEKAAQLGNIAVAVK</sequence>
<dbReference type="Proteomes" id="UP000713596">
    <property type="component" value="Unassembled WGS sequence"/>
</dbReference>
<evidence type="ECO:0000313" key="4">
    <source>
        <dbReference type="Proteomes" id="UP000713596"/>
    </source>
</evidence>
<feature type="non-terminal residue" evidence="3">
    <location>
        <position position="1"/>
    </location>
</feature>
<dbReference type="InterPro" id="IPR017853">
    <property type="entry name" value="GH"/>
</dbReference>
<evidence type="ECO:0000256" key="2">
    <source>
        <dbReference type="SAM" id="MobiDB-lite"/>
    </source>
</evidence>
<dbReference type="PANTHER" id="PTHR34135">
    <property type="entry name" value="LYSOZYME"/>
    <property type="match status" value="1"/>
</dbReference>
<reference evidence="3" key="1">
    <citation type="journal article" date="2021" name="PeerJ">
        <title>Extensive microbial diversity within the chicken gut microbiome revealed by metagenomics and culture.</title>
        <authorList>
            <person name="Gilroy R."/>
            <person name="Ravi A."/>
            <person name="Getino M."/>
            <person name="Pursley I."/>
            <person name="Horton D.L."/>
            <person name="Alikhan N.F."/>
            <person name="Baker D."/>
            <person name="Gharbi K."/>
            <person name="Hall N."/>
            <person name="Watson M."/>
            <person name="Adriaenssens E.M."/>
            <person name="Foster-Nyarko E."/>
            <person name="Jarju S."/>
            <person name="Secka A."/>
            <person name="Antonio M."/>
            <person name="Oren A."/>
            <person name="Chaudhuri R.R."/>
            <person name="La Ragione R."/>
            <person name="Hildebrand F."/>
            <person name="Pallen M.J."/>
        </authorList>
    </citation>
    <scope>NUCLEOTIDE SEQUENCE</scope>
    <source>
        <strain evidence="3">B5_2728</strain>
    </source>
</reference>
<dbReference type="PANTHER" id="PTHR34135:SF2">
    <property type="entry name" value="LYSOZYME"/>
    <property type="match status" value="1"/>
</dbReference>
<accession>A0A948WTW1</accession>
<dbReference type="InterPro" id="IPR002053">
    <property type="entry name" value="Glyco_hydro_25"/>
</dbReference>
<dbReference type="EMBL" id="JAHLFP010000011">
    <property type="protein sequence ID" value="MBU3805628.1"/>
    <property type="molecule type" value="Genomic_DNA"/>
</dbReference>
<name>A0A948WTW1_9FIRM</name>
<reference evidence="3" key="2">
    <citation type="submission" date="2021-04" db="EMBL/GenBank/DDBJ databases">
        <authorList>
            <person name="Gilroy R."/>
        </authorList>
    </citation>
    <scope>NUCLEOTIDE SEQUENCE</scope>
    <source>
        <strain evidence="3">B5_2728</strain>
    </source>
</reference>
<protein>
    <recommendedName>
        <fullName evidence="5">Lysozyme</fullName>
    </recommendedName>
</protein>
<evidence type="ECO:0000256" key="1">
    <source>
        <dbReference type="ARBA" id="ARBA00010646"/>
    </source>
</evidence>
<comment type="similarity">
    <text evidence="1">Belongs to the glycosyl hydrolase 25 family.</text>
</comment>